<dbReference type="PROSITE" id="PS00134">
    <property type="entry name" value="TRYPSIN_HIS"/>
    <property type="match status" value="1"/>
</dbReference>
<dbReference type="SUPFAM" id="SSF50494">
    <property type="entry name" value="Trypsin-like serine proteases"/>
    <property type="match status" value="1"/>
</dbReference>
<dbReference type="CDD" id="cd00190">
    <property type="entry name" value="Tryp_SPc"/>
    <property type="match status" value="1"/>
</dbReference>
<keyword evidence="6" id="KW-1185">Reference proteome</keyword>
<accession>A0A7E4W4J8</accession>
<dbReference type="SMART" id="SM00020">
    <property type="entry name" value="Tryp_SPc"/>
    <property type="match status" value="1"/>
</dbReference>
<dbReference type="WBParaSite" id="Pan_g7041.t1">
    <property type="protein sequence ID" value="Pan_g7041.t1"/>
    <property type="gene ID" value="Pan_g7041"/>
</dbReference>
<dbReference type="GO" id="GO:0006508">
    <property type="term" value="P:proteolysis"/>
    <property type="evidence" value="ECO:0007669"/>
    <property type="project" value="UniProtKB-KW"/>
</dbReference>
<keyword evidence="4" id="KW-0732">Signal</keyword>
<dbReference type="Gene3D" id="2.40.10.10">
    <property type="entry name" value="Trypsin-like serine proteases"/>
    <property type="match status" value="1"/>
</dbReference>
<dbReference type="AlphaFoldDB" id="A0A7E4W4J8"/>
<dbReference type="InterPro" id="IPR043504">
    <property type="entry name" value="Peptidase_S1_PA_chymotrypsin"/>
</dbReference>
<feature type="chain" id="PRO_5028863509" evidence="4">
    <location>
        <begin position="20"/>
        <end position="299"/>
    </location>
</feature>
<dbReference type="InterPro" id="IPR009003">
    <property type="entry name" value="Peptidase_S1_PA"/>
</dbReference>
<dbReference type="PROSITE" id="PS50240">
    <property type="entry name" value="TRYPSIN_DOM"/>
    <property type="match status" value="1"/>
</dbReference>
<feature type="domain" description="Peptidase S1" evidence="5">
    <location>
        <begin position="45"/>
        <end position="290"/>
    </location>
</feature>
<keyword evidence="3" id="KW-0378">Hydrolase</keyword>
<evidence type="ECO:0000256" key="4">
    <source>
        <dbReference type="SAM" id="SignalP"/>
    </source>
</evidence>
<dbReference type="InterPro" id="IPR033116">
    <property type="entry name" value="TRYPSIN_SER"/>
</dbReference>
<dbReference type="GO" id="GO:0004252">
    <property type="term" value="F:serine-type endopeptidase activity"/>
    <property type="evidence" value="ECO:0007669"/>
    <property type="project" value="InterPro"/>
</dbReference>
<reference evidence="6" key="1">
    <citation type="journal article" date="2013" name="Genetics">
        <title>The draft genome and transcriptome of Panagrellus redivivus are shaped by the harsh demands of a free-living lifestyle.</title>
        <authorList>
            <person name="Srinivasan J."/>
            <person name="Dillman A.R."/>
            <person name="Macchietto M.G."/>
            <person name="Heikkinen L."/>
            <person name="Lakso M."/>
            <person name="Fracchia K.M."/>
            <person name="Antoshechkin I."/>
            <person name="Mortazavi A."/>
            <person name="Wong G."/>
            <person name="Sternberg P.W."/>
        </authorList>
    </citation>
    <scope>NUCLEOTIDE SEQUENCE [LARGE SCALE GENOMIC DNA]</scope>
    <source>
        <strain evidence="6">MT8872</strain>
    </source>
</reference>
<dbReference type="InterPro" id="IPR001254">
    <property type="entry name" value="Trypsin_dom"/>
</dbReference>
<evidence type="ECO:0000256" key="3">
    <source>
        <dbReference type="RuleBase" id="RU363034"/>
    </source>
</evidence>
<organism evidence="6 7">
    <name type="scientific">Panagrellus redivivus</name>
    <name type="common">Microworm</name>
    <dbReference type="NCBI Taxonomy" id="6233"/>
    <lineage>
        <taxon>Eukaryota</taxon>
        <taxon>Metazoa</taxon>
        <taxon>Ecdysozoa</taxon>
        <taxon>Nematoda</taxon>
        <taxon>Chromadorea</taxon>
        <taxon>Rhabditida</taxon>
        <taxon>Tylenchina</taxon>
        <taxon>Panagrolaimomorpha</taxon>
        <taxon>Panagrolaimoidea</taxon>
        <taxon>Panagrolaimidae</taxon>
        <taxon>Panagrellus</taxon>
    </lineage>
</organism>
<comment type="similarity">
    <text evidence="2">Belongs to the peptidase S1 family. CLIP subfamily.</text>
</comment>
<dbReference type="PROSITE" id="PS00135">
    <property type="entry name" value="TRYPSIN_SER"/>
    <property type="match status" value="1"/>
</dbReference>
<evidence type="ECO:0000256" key="2">
    <source>
        <dbReference type="ARBA" id="ARBA00024195"/>
    </source>
</evidence>
<evidence type="ECO:0000259" key="5">
    <source>
        <dbReference type="PROSITE" id="PS50240"/>
    </source>
</evidence>
<dbReference type="InterPro" id="IPR018114">
    <property type="entry name" value="TRYPSIN_HIS"/>
</dbReference>
<keyword evidence="3" id="KW-0720">Serine protease</keyword>
<protein>
    <submittedName>
        <fullName evidence="7">Peptidase S1 domain-containing protein</fullName>
    </submittedName>
</protein>
<dbReference type="Proteomes" id="UP000492821">
    <property type="component" value="Unassembled WGS sequence"/>
</dbReference>
<dbReference type="Pfam" id="PF00089">
    <property type="entry name" value="Trypsin"/>
    <property type="match status" value="1"/>
</dbReference>
<evidence type="ECO:0000313" key="7">
    <source>
        <dbReference type="WBParaSite" id="Pan_g7041.t1"/>
    </source>
</evidence>
<reference evidence="7" key="2">
    <citation type="submission" date="2020-10" db="UniProtKB">
        <authorList>
            <consortium name="WormBaseParasite"/>
        </authorList>
    </citation>
    <scope>IDENTIFICATION</scope>
</reference>
<keyword evidence="3" id="KW-0645">Protease</keyword>
<dbReference type="InterPro" id="IPR051487">
    <property type="entry name" value="Ser/Thr_Proteases_Immune/Dev"/>
</dbReference>
<dbReference type="InterPro" id="IPR001314">
    <property type="entry name" value="Peptidase_S1A"/>
</dbReference>
<dbReference type="PRINTS" id="PR00722">
    <property type="entry name" value="CHYMOTRYPSIN"/>
</dbReference>
<feature type="signal peptide" evidence="4">
    <location>
        <begin position="1"/>
        <end position="19"/>
    </location>
</feature>
<proteinExistence type="inferred from homology"/>
<evidence type="ECO:0000313" key="6">
    <source>
        <dbReference type="Proteomes" id="UP000492821"/>
    </source>
</evidence>
<name>A0A7E4W4J8_PANRE</name>
<keyword evidence="1" id="KW-1015">Disulfide bond</keyword>
<evidence type="ECO:0000256" key="1">
    <source>
        <dbReference type="ARBA" id="ARBA00023157"/>
    </source>
</evidence>
<sequence>MSSLLQFVALACLITRIAGLCGSAPAALKKYHALDPFDSPLHFKVLNGKVADSHIFPFTASVQSRGKYSICTASIIGSRYILTAAHCYYNSIRTVLSQGITEAFAKQKFLEAVNVGYGAVDSLKGKFSDIEAILLPPGSTIDKYEDIMILKLKDEIKFDSNARPVCLSADIKPKVGQELIITGYGNHSTGANTYEKMEQYVIDTIPVVTQSECDEERKNAFCAGGIEKGTMRGDSGGPMYTPYKGHFYQLGVVAAGDTKTVLVDGKEYRDDRALYTQVGNFCDFIKDATGGDVECRKLD</sequence>
<dbReference type="PANTHER" id="PTHR24256">
    <property type="entry name" value="TRYPTASE-RELATED"/>
    <property type="match status" value="1"/>
</dbReference>